<protein>
    <submittedName>
        <fullName evidence="2">Uncharacterized protein</fullName>
    </submittedName>
</protein>
<feature type="transmembrane region" description="Helical" evidence="1">
    <location>
        <begin position="62"/>
        <end position="83"/>
    </location>
</feature>
<dbReference type="AlphaFoldDB" id="A0A4S8I059"/>
<keyword evidence="1" id="KW-0812">Transmembrane</keyword>
<reference evidence="2 3" key="1">
    <citation type="submission" date="2019-04" db="EMBL/GenBank/DDBJ databases">
        <title>Niastella caeni sp. nov., isolated from activated sludge.</title>
        <authorList>
            <person name="Sheng M."/>
        </authorList>
    </citation>
    <scope>NUCLEOTIDE SEQUENCE [LARGE SCALE GENOMIC DNA]</scope>
    <source>
        <strain evidence="2 3">HX-2-15</strain>
    </source>
</reference>
<dbReference type="EMBL" id="STFF01000002">
    <property type="protein sequence ID" value="THU39844.1"/>
    <property type="molecule type" value="Genomic_DNA"/>
</dbReference>
<keyword evidence="1" id="KW-0472">Membrane</keyword>
<comment type="caution">
    <text evidence="2">The sequence shown here is derived from an EMBL/GenBank/DDBJ whole genome shotgun (WGS) entry which is preliminary data.</text>
</comment>
<organism evidence="2 3">
    <name type="scientific">Niastella caeni</name>
    <dbReference type="NCBI Taxonomy" id="2569763"/>
    <lineage>
        <taxon>Bacteria</taxon>
        <taxon>Pseudomonadati</taxon>
        <taxon>Bacteroidota</taxon>
        <taxon>Chitinophagia</taxon>
        <taxon>Chitinophagales</taxon>
        <taxon>Chitinophagaceae</taxon>
        <taxon>Niastella</taxon>
    </lineage>
</organism>
<dbReference type="RefSeq" id="WP_136576600.1">
    <property type="nucleotide sequence ID" value="NZ_STFF01000002.1"/>
</dbReference>
<keyword evidence="1" id="KW-1133">Transmembrane helix</keyword>
<name>A0A4S8I059_9BACT</name>
<evidence type="ECO:0000313" key="2">
    <source>
        <dbReference type="EMBL" id="THU39844.1"/>
    </source>
</evidence>
<sequence>METEQQRIKASKRKDNLKKGAKISLTVLLLYVVGQLATVYQTRYQLVSPIIPESTIWEINNQFIFTAFVSSIISVFGLILYFLTSTCW</sequence>
<gene>
    <name evidence="2" type="ORF">FAM09_08075</name>
</gene>
<evidence type="ECO:0000256" key="1">
    <source>
        <dbReference type="SAM" id="Phobius"/>
    </source>
</evidence>
<proteinExistence type="predicted"/>
<accession>A0A4S8I059</accession>
<dbReference type="Proteomes" id="UP000306918">
    <property type="component" value="Unassembled WGS sequence"/>
</dbReference>
<keyword evidence="3" id="KW-1185">Reference proteome</keyword>
<feature type="transmembrane region" description="Helical" evidence="1">
    <location>
        <begin position="21"/>
        <end position="42"/>
    </location>
</feature>
<evidence type="ECO:0000313" key="3">
    <source>
        <dbReference type="Proteomes" id="UP000306918"/>
    </source>
</evidence>